<organism evidence="2 3">
    <name type="scientific">Mucilaginibacter paludis DSM 18603</name>
    <dbReference type="NCBI Taxonomy" id="714943"/>
    <lineage>
        <taxon>Bacteria</taxon>
        <taxon>Pseudomonadati</taxon>
        <taxon>Bacteroidota</taxon>
        <taxon>Sphingobacteriia</taxon>
        <taxon>Sphingobacteriales</taxon>
        <taxon>Sphingobacteriaceae</taxon>
        <taxon>Mucilaginibacter</taxon>
    </lineage>
</organism>
<dbReference type="SUPFAM" id="SSF55729">
    <property type="entry name" value="Acyl-CoA N-acyltransferases (Nat)"/>
    <property type="match status" value="1"/>
</dbReference>
<dbReference type="HOGENOM" id="CLU_013985_30_0_10"/>
<keyword evidence="3" id="KW-1185">Reference proteome</keyword>
<dbReference type="EMBL" id="CM001403">
    <property type="protein sequence ID" value="EHQ30192.1"/>
    <property type="molecule type" value="Genomic_DNA"/>
</dbReference>
<feature type="domain" description="N-acetyltransferase" evidence="1">
    <location>
        <begin position="17"/>
        <end position="180"/>
    </location>
</feature>
<gene>
    <name evidence="2" type="ORF">Mucpa_6134</name>
</gene>
<dbReference type="OrthoDB" id="9811523at2"/>
<accession>H1YDI3</accession>
<dbReference type="Proteomes" id="UP000002774">
    <property type="component" value="Chromosome"/>
</dbReference>
<dbReference type="RefSeq" id="WP_008511750.1">
    <property type="nucleotide sequence ID" value="NZ_CM001403.1"/>
</dbReference>
<reference evidence="2" key="1">
    <citation type="submission" date="2011-09" db="EMBL/GenBank/DDBJ databases">
        <title>The permanent draft genome of Mucilaginibacter paludis DSM 18603.</title>
        <authorList>
            <consortium name="US DOE Joint Genome Institute (JGI-PGF)"/>
            <person name="Lucas S."/>
            <person name="Han J."/>
            <person name="Lapidus A."/>
            <person name="Bruce D."/>
            <person name="Goodwin L."/>
            <person name="Pitluck S."/>
            <person name="Peters L."/>
            <person name="Kyrpides N."/>
            <person name="Mavromatis K."/>
            <person name="Ivanova N."/>
            <person name="Mikhailova N."/>
            <person name="Held B."/>
            <person name="Detter J.C."/>
            <person name="Tapia R."/>
            <person name="Han C."/>
            <person name="Land M."/>
            <person name="Hauser L."/>
            <person name="Markowitz V."/>
            <person name="Cheng J.-F."/>
            <person name="Hugenholtz P."/>
            <person name="Woyke T."/>
            <person name="Wu D."/>
            <person name="Tindall B."/>
            <person name="Brambilla E."/>
            <person name="Klenk H.-P."/>
            <person name="Eisen J.A."/>
        </authorList>
    </citation>
    <scope>NUCLEOTIDE SEQUENCE [LARGE SCALE GENOMIC DNA]</scope>
    <source>
        <strain evidence="2">DSM 18603</strain>
    </source>
</reference>
<proteinExistence type="predicted"/>
<evidence type="ECO:0000313" key="2">
    <source>
        <dbReference type="EMBL" id="EHQ30192.1"/>
    </source>
</evidence>
<dbReference type="PANTHER" id="PTHR43792:SF1">
    <property type="entry name" value="N-ACETYLTRANSFERASE DOMAIN-CONTAINING PROTEIN"/>
    <property type="match status" value="1"/>
</dbReference>
<dbReference type="InterPro" id="IPR000182">
    <property type="entry name" value="GNAT_dom"/>
</dbReference>
<evidence type="ECO:0000259" key="1">
    <source>
        <dbReference type="PROSITE" id="PS51186"/>
    </source>
</evidence>
<name>H1YDI3_9SPHI</name>
<dbReference type="Gene3D" id="3.40.630.30">
    <property type="match status" value="1"/>
</dbReference>
<dbReference type="AlphaFoldDB" id="H1YDI3"/>
<dbReference type="Pfam" id="PF13302">
    <property type="entry name" value="Acetyltransf_3"/>
    <property type="match status" value="1"/>
</dbReference>
<protein>
    <submittedName>
        <fullName evidence="2">GCN5-related N-acetyltransferase</fullName>
    </submittedName>
</protein>
<dbReference type="eggNOG" id="COG1670">
    <property type="taxonomic scope" value="Bacteria"/>
</dbReference>
<dbReference type="PANTHER" id="PTHR43792">
    <property type="entry name" value="GNAT FAMILY, PUTATIVE (AFU_ORTHOLOGUE AFUA_3G00765)-RELATED-RELATED"/>
    <property type="match status" value="1"/>
</dbReference>
<dbReference type="InterPro" id="IPR051531">
    <property type="entry name" value="N-acetyltransferase"/>
</dbReference>
<dbReference type="STRING" id="714943.Mucpa_6134"/>
<dbReference type="InterPro" id="IPR016181">
    <property type="entry name" value="Acyl_CoA_acyltransferase"/>
</dbReference>
<evidence type="ECO:0000313" key="3">
    <source>
        <dbReference type="Proteomes" id="UP000002774"/>
    </source>
</evidence>
<dbReference type="GO" id="GO:0016747">
    <property type="term" value="F:acyltransferase activity, transferring groups other than amino-acyl groups"/>
    <property type="evidence" value="ECO:0007669"/>
    <property type="project" value="InterPro"/>
</dbReference>
<sequence>MLNLNFIIFPELFTERLVLRELNADDAQQVHLLRSNEEVNQFIDRIPSSGIEDALAHINKIDEYVKNKQSVNWAIALKGNPELIGGICFWNFDEANSTIELGYELLPEYHHKGIMTEAIHAAIQFGFEQIKAETITAFPSANNIKSVGILEKIGFKLDDGLYANTHDGIDDMLTYILKPDMLVSKGK</sequence>
<dbReference type="PROSITE" id="PS51186">
    <property type="entry name" value="GNAT"/>
    <property type="match status" value="1"/>
</dbReference>